<keyword evidence="3" id="KW-1185">Reference proteome</keyword>
<dbReference type="PANTHER" id="PTHR47843">
    <property type="entry name" value="BTB DOMAIN-CONTAINING PROTEIN-RELATED"/>
    <property type="match status" value="1"/>
</dbReference>
<evidence type="ECO:0000313" key="3">
    <source>
        <dbReference type="Proteomes" id="UP001324427"/>
    </source>
</evidence>
<feature type="domain" description="BTB" evidence="1">
    <location>
        <begin position="19"/>
        <end position="89"/>
    </location>
</feature>
<name>A0AAV9JUP7_9PEZI</name>
<dbReference type="Pfam" id="PF00651">
    <property type="entry name" value="BTB"/>
    <property type="match status" value="1"/>
</dbReference>
<sequence>MGSAVDSAPFLTSRLDFTEHIRVLVGPGKQGFTVHKDIISRHSPFFRAAAAERWASTDHHKAIELPEDDPALFATYLHCVYHGAVVFGDEGSLRYNLNEYLALYTMADKFRDLKTANLVIDQLMARTDELDQVPGPSDITAFYETSAENSPLRRLMVDFYTYEVGPGDITRGLGSKLPSAFLTDFFVKYGQLKGGDRSRSVRETFEKSLRKSMSRCEYHQHDETHLACKDGAAGGKAGSRVGSLGK</sequence>
<dbReference type="PROSITE" id="PS50097">
    <property type="entry name" value="BTB"/>
    <property type="match status" value="1"/>
</dbReference>
<dbReference type="AlphaFoldDB" id="A0AAV9JUP7"/>
<dbReference type="Gene3D" id="3.30.710.10">
    <property type="entry name" value="Potassium Channel Kv1.1, Chain A"/>
    <property type="match status" value="1"/>
</dbReference>
<proteinExistence type="predicted"/>
<protein>
    <recommendedName>
        <fullName evidence="1">BTB domain-containing protein</fullName>
    </recommendedName>
</protein>
<reference evidence="2 3" key="1">
    <citation type="submission" date="2021-11" db="EMBL/GenBank/DDBJ databases">
        <title>Black yeast isolated from Biological Soil Crust.</title>
        <authorList>
            <person name="Kurbessoian T."/>
        </authorList>
    </citation>
    <scope>NUCLEOTIDE SEQUENCE [LARGE SCALE GENOMIC DNA]</scope>
    <source>
        <strain evidence="2 3">CCFEE 5522</strain>
    </source>
</reference>
<dbReference type="PANTHER" id="PTHR47843:SF2">
    <property type="entry name" value="BTB DOMAIN-CONTAINING PROTEIN"/>
    <property type="match status" value="1"/>
</dbReference>
<dbReference type="Proteomes" id="UP001324427">
    <property type="component" value="Unassembled WGS sequence"/>
</dbReference>
<comment type="caution">
    <text evidence="2">The sequence shown here is derived from an EMBL/GenBank/DDBJ whole genome shotgun (WGS) entry which is preliminary data.</text>
</comment>
<dbReference type="InterPro" id="IPR000210">
    <property type="entry name" value="BTB/POZ_dom"/>
</dbReference>
<accession>A0AAV9JUP7</accession>
<organism evidence="2 3">
    <name type="scientific">Oleoguttula mirabilis</name>
    <dbReference type="NCBI Taxonomy" id="1507867"/>
    <lineage>
        <taxon>Eukaryota</taxon>
        <taxon>Fungi</taxon>
        <taxon>Dikarya</taxon>
        <taxon>Ascomycota</taxon>
        <taxon>Pezizomycotina</taxon>
        <taxon>Dothideomycetes</taxon>
        <taxon>Dothideomycetidae</taxon>
        <taxon>Mycosphaerellales</taxon>
        <taxon>Teratosphaeriaceae</taxon>
        <taxon>Oleoguttula</taxon>
    </lineage>
</organism>
<evidence type="ECO:0000259" key="1">
    <source>
        <dbReference type="PROSITE" id="PS50097"/>
    </source>
</evidence>
<gene>
    <name evidence="2" type="ORF">LTR36_006434</name>
</gene>
<dbReference type="InterPro" id="IPR011333">
    <property type="entry name" value="SKP1/BTB/POZ_sf"/>
</dbReference>
<dbReference type="EMBL" id="JAVFHQ010000004">
    <property type="protein sequence ID" value="KAK4549437.1"/>
    <property type="molecule type" value="Genomic_DNA"/>
</dbReference>
<evidence type="ECO:0000313" key="2">
    <source>
        <dbReference type="EMBL" id="KAK4549437.1"/>
    </source>
</evidence>
<dbReference type="SUPFAM" id="SSF54695">
    <property type="entry name" value="POZ domain"/>
    <property type="match status" value="1"/>
</dbReference>